<keyword evidence="2 7" id="KW-0285">Flavoprotein</keyword>
<evidence type="ECO:0000313" key="10">
    <source>
        <dbReference type="EMBL" id="OOQ61571.1"/>
    </source>
</evidence>
<comment type="caution">
    <text evidence="10">The sequence shown here is derived from an EMBL/GenBank/DDBJ whole genome shotgun (WGS) entry which is preliminary data.</text>
</comment>
<dbReference type="PANTHER" id="PTHR43821:SF1">
    <property type="entry name" value="NAD(P)H NITROREDUCTASE YDJA-RELATED"/>
    <property type="match status" value="1"/>
</dbReference>
<feature type="binding site" description="in other chain" evidence="8">
    <location>
        <begin position="15"/>
        <end position="17"/>
    </location>
    <ligand>
        <name>FMN</name>
        <dbReference type="ChEBI" id="CHEBI:58210"/>
        <note>ligand shared between dimeric partners</note>
    </ligand>
</feature>
<name>A0A1S9PKU7_9SPHI</name>
<evidence type="ECO:0000313" key="11">
    <source>
        <dbReference type="Proteomes" id="UP000189739"/>
    </source>
</evidence>
<reference evidence="10 11" key="1">
    <citation type="submission" date="2016-07" db="EMBL/GenBank/DDBJ databases">
        <title>Genomic analysis of zinc-resistant bacterium Mucilaginibacter pedocola TBZ30.</title>
        <authorList>
            <person name="Huang J."/>
            <person name="Tang J."/>
        </authorList>
    </citation>
    <scope>NUCLEOTIDE SEQUENCE [LARGE SCALE GENOMIC DNA]</scope>
    <source>
        <strain evidence="10 11">TBZ30</strain>
    </source>
</reference>
<dbReference type="InterPro" id="IPR000415">
    <property type="entry name" value="Nitroreductase-like"/>
</dbReference>
<accession>A0A1S9PKU7</accession>
<dbReference type="STRING" id="1792845.BC343_00390"/>
<evidence type="ECO:0000256" key="5">
    <source>
        <dbReference type="ARBA" id="ARBA00023002"/>
    </source>
</evidence>
<keyword evidence="4 7" id="KW-0521">NADP</keyword>
<comment type="similarity">
    <text evidence="1 7">Belongs to the nitroreductase family.</text>
</comment>
<sequence>METTFATIANIIKARRTIKPSTMNGNKIPNSHVASILELADWAPNHGLTEPWRFIVFEEPLKYCAQHAEIYKASTTEETFNPTTFANLSSQGNNTSHVVIAYQKRGDLPKIPQFEEIVAASCAVQNMLLGATALNIGAFWSTGGMALKPAFAEHFGLGAEDTVLGVIYLGYTETQPNGVRKTPIEEKITWNK</sequence>
<dbReference type="PANTHER" id="PTHR43821">
    <property type="entry name" value="NAD(P)H NITROREDUCTASE YDJA-RELATED"/>
    <property type="match status" value="1"/>
</dbReference>
<evidence type="ECO:0000256" key="1">
    <source>
        <dbReference type="ARBA" id="ARBA00007118"/>
    </source>
</evidence>
<evidence type="ECO:0000256" key="8">
    <source>
        <dbReference type="PIRSR" id="PIRSR000232-1"/>
    </source>
</evidence>
<dbReference type="InterPro" id="IPR029479">
    <property type="entry name" value="Nitroreductase"/>
</dbReference>
<keyword evidence="5 7" id="KW-0560">Oxidoreductase</keyword>
<dbReference type="SUPFAM" id="SSF55469">
    <property type="entry name" value="FMN-dependent nitroreductase-like"/>
    <property type="match status" value="1"/>
</dbReference>
<dbReference type="AlphaFoldDB" id="A0A1S9PKU7"/>
<dbReference type="Pfam" id="PF00881">
    <property type="entry name" value="Nitroreductase"/>
    <property type="match status" value="1"/>
</dbReference>
<dbReference type="InterPro" id="IPR052530">
    <property type="entry name" value="NAD(P)H_nitroreductase"/>
</dbReference>
<gene>
    <name evidence="10" type="ORF">BC343_00390</name>
</gene>
<evidence type="ECO:0000256" key="3">
    <source>
        <dbReference type="ARBA" id="ARBA00022643"/>
    </source>
</evidence>
<keyword evidence="6 7" id="KW-0520">NAD</keyword>
<proteinExistence type="inferred from homology"/>
<dbReference type="Proteomes" id="UP000189739">
    <property type="component" value="Unassembled WGS sequence"/>
</dbReference>
<dbReference type="OrthoDB" id="9804207at2"/>
<dbReference type="EMBL" id="MBTF01000001">
    <property type="protein sequence ID" value="OOQ61571.1"/>
    <property type="molecule type" value="Genomic_DNA"/>
</dbReference>
<evidence type="ECO:0000256" key="6">
    <source>
        <dbReference type="ARBA" id="ARBA00023027"/>
    </source>
</evidence>
<dbReference type="CDD" id="cd02135">
    <property type="entry name" value="YdjA-like"/>
    <property type="match status" value="1"/>
</dbReference>
<dbReference type="PIRSF" id="PIRSF000232">
    <property type="entry name" value="YdjA"/>
    <property type="match status" value="1"/>
</dbReference>
<dbReference type="RefSeq" id="WP_078345740.1">
    <property type="nucleotide sequence ID" value="NZ_MBTF01000001.1"/>
</dbReference>
<dbReference type="Gene3D" id="3.40.109.10">
    <property type="entry name" value="NADH Oxidase"/>
    <property type="match status" value="1"/>
</dbReference>
<feature type="binding site" evidence="8">
    <location>
        <position position="46"/>
    </location>
    <ligand>
        <name>FMN</name>
        <dbReference type="ChEBI" id="CHEBI:58210"/>
        <note>ligand shared between dimeric partners</note>
    </ligand>
</feature>
<feature type="binding site" description="in other chain" evidence="8">
    <location>
        <begin position="140"/>
        <end position="142"/>
    </location>
    <ligand>
        <name>FMN</name>
        <dbReference type="ChEBI" id="CHEBI:58210"/>
        <note>ligand shared between dimeric partners</note>
    </ligand>
</feature>
<dbReference type="InterPro" id="IPR026021">
    <property type="entry name" value="YdjA-like"/>
</dbReference>
<dbReference type="EC" id="1.-.-.-" evidence="7"/>
<organism evidence="10 11">
    <name type="scientific">Mucilaginibacter pedocola</name>
    <dbReference type="NCBI Taxonomy" id="1792845"/>
    <lineage>
        <taxon>Bacteria</taxon>
        <taxon>Pseudomonadati</taxon>
        <taxon>Bacteroidota</taxon>
        <taxon>Sphingobacteriia</taxon>
        <taxon>Sphingobacteriales</taxon>
        <taxon>Sphingobacteriaceae</taxon>
        <taxon>Mucilaginibacter</taxon>
    </lineage>
</organism>
<evidence type="ECO:0000256" key="2">
    <source>
        <dbReference type="ARBA" id="ARBA00022630"/>
    </source>
</evidence>
<keyword evidence="11" id="KW-1185">Reference proteome</keyword>
<feature type="domain" description="Nitroreductase" evidence="9">
    <location>
        <begin position="12"/>
        <end position="171"/>
    </location>
</feature>
<dbReference type="GO" id="GO:0016491">
    <property type="term" value="F:oxidoreductase activity"/>
    <property type="evidence" value="ECO:0007669"/>
    <property type="project" value="UniProtKB-UniRule"/>
</dbReference>
<protein>
    <recommendedName>
        <fullName evidence="7">Putative NAD(P)H nitroreductase</fullName>
        <ecNumber evidence="7">1.-.-.-</ecNumber>
    </recommendedName>
</protein>
<comment type="cofactor">
    <cofactor evidence="8">
        <name>FMN</name>
        <dbReference type="ChEBI" id="CHEBI:58210"/>
    </cofactor>
    <text evidence="8">Binds 1 FMN per subunit.</text>
</comment>
<evidence type="ECO:0000259" key="9">
    <source>
        <dbReference type="Pfam" id="PF00881"/>
    </source>
</evidence>
<keyword evidence="3 7" id="KW-0288">FMN</keyword>
<evidence type="ECO:0000256" key="4">
    <source>
        <dbReference type="ARBA" id="ARBA00022857"/>
    </source>
</evidence>
<evidence type="ECO:0000256" key="7">
    <source>
        <dbReference type="PIRNR" id="PIRNR000232"/>
    </source>
</evidence>